<keyword evidence="2" id="KW-1185">Reference proteome</keyword>
<organism evidence="1 2">
    <name type="scientific">Spiromyces aspiralis</name>
    <dbReference type="NCBI Taxonomy" id="68401"/>
    <lineage>
        <taxon>Eukaryota</taxon>
        <taxon>Fungi</taxon>
        <taxon>Fungi incertae sedis</taxon>
        <taxon>Zoopagomycota</taxon>
        <taxon>Kickxellomycotina</taxon>
        <taxon>Kickxellomycetes</taxon>
        <taxon>Kickxellales</taxon>
        <taxon>Kickxellaceae</taxon>
        <taxon>Spiromyces</taxon>
    </lineage>
</organism>
<gene>
    <name evidence="1" type="primary">NPR2_2</name>
    <name evidence="1" type="ORF">EV182_004555</name>
</gene>
<evidence type="ECO:0000313" key="1">
    <source>
        <dbReference type="EMBL" id="KAJ1678207.1"/>
    </source>
</evidence>
<protein>
    <submittedName>
        <fullName evidence="1">Nitrogen permease regulator 2</fullName>
    </submittedName>
</protein>
<accession>A0ACC1HSJ1</accession>
<evidence type="ECO:0000313" key="2">
    <source>
        <dbReference type="Proteomes" id="UP001145114"/>
    </source>
</evidence>
<proteinExistence type="predicted"/>
<name>A0ACC1HSJ1_9FUNG</name>
<reference evidence="1" key="1">
    <citation type="submission" date="2022-06" db="EMBL/GenBank/DDBJ databases">
        <title>Phylogenomic reconstructions and comparative analyses of Kickxellomycotina fungi.</title>
        <authorList>
            <person name="Reynolds N.K."/>
            <person name="Stajich J.E."/>
            <person name="Barry K."/>
            <person name="Grigoriev I.V."/>
            <person name="Crous P."/>
            <person name="Smith M.E."/>
        </authorList>
    </citation>
    <scope>NUCLEOTIDE SEQUENCE</scope>
    <source>
        <strain evidence="1">RSA 2271</strain>
    </source>
</reference>
<dbReference type="Proteomes" id="UP001145114">
    <property type="component" value="Unassembled WGS sequence"/>
</dbReference>
<comment type="caution">
    <text evidence="1">The sequence shown here is derived from an EMBL/GenBank/DDBJ whole genome shotgun (WGS) entry which is preliminary data.</text>
</comment>
<dbReference type="EMBL" id="JAMZIH010001423">
    <property type="protein sequence ID" value="KAJ1678207.1"/>
    <property type="molecule type" value="Genomic_DNA"/>
</dbReference>
<sequence>IKLFPTRAPPRKPKLHEVPVRLFDYDSQFDQADLRDLCLSRVSEHINNINHVQRIIDLCDVDKQLVLKTLEHLQYYGCITYLPIFKFSNFYEQLRGVRGLVSSRFMQWRCQEYVAMNANDPPLVKDLITLYSSIDSQRPFKEWVFEHQDLLDVIDLRQMIIRLVEVYPYVDEDNRQLLVDKSGWDKSLVEMLDGTNSIDSIALATGKDTASLKGKFESEADLVELIYR</sequence>
<feature type="non-terminal residue" evidence="1">
    <location>
        <position position="1"/>
    </location>
</feature>